<dbReference type="Pfam" id="PF13768">
    <property type="entry name" value="VWA_3"/>
    <property type="match status" value="1"/>
</dbReference>
<dbReference type="InterPro" id="IPR036465">
    <property type="entry name" value="vWFA_dom_sf"/>
</dbReference>
<dbReference type="SUPFAM" id="SSF53300">
    <property type="entry name" value="vWA-like"/>
    <property type="match status" value="1"/>
</dbReference>
<dbReference type="Proteomes" id="UP000011083">
    <property type="component" value="Unassembled WGS sequence"/>
</dbReference>
<protein>
    <submittedName>
        <fullName evidence="3">von Willebrand factor type A domain containing protein</fullName>
    </submittedName>
</protein>
<sequence>MLYRRVPHPPITYQPYSPPQTFPLPIKAVSIEAKVADLCASVTIRQKFVNTEETPIEAIYQFQLEDKATVSDFTAFIDGNKIKGTIQEKEEARNTYDDAIASGHGAYRMEENEEEPNLFTVNVGNLPPGKEVEVVITYVTELEFEEGQLKFRIPSNNQNPSYTAAGNSPPQLKLQVHFDMTSNIKQLSSPSHPISFEFGDEPTQATVTLGDTTKTQAQDLVVLTKLAKPHEPCGRVEVDEKGTKTVMVSLYPKLAQDDDEDIYTEMIFIVDRSGSMAGSRMQQVKDTLHIFLRSLGEGTQFNIIGFGSRTQHLFPSGSVEYNDKNLELATKHVDQMFANLGGTDILKPLTEVLQQPPKEGYPRQLFILTDGEVNNTQECIQFVRKHADTTRVFTFGVGNEASQDLVKGLAKSGEGFFEFVRPGEGMEEKVMRQLRRAMQPALTDVTVTWKGATQVEPAPFRFAPVFCGGQLVVYGIVKKGQVDSDNNVEVVVQAKTVLKPFEAAIQVDLSKAKPGNLLHKLAAKTLLKSIDDGRSYLHDAAGNVKSGGQAGLVAEAVRISLASGVLCKHTAFVAVEEREDATESTMQVRKIPITFEKAPPPPSPLFYSPYPNGTRLVVSCC</sequence>
<accession>L8HGA1</accession>
<feature type="domain" description="VIT" evidence="2">
    <location>
        <begin position="10"/>
        <end position="140"/>
    </location>
</feature>
<keyword evidence="4" id="KW-1185">Reference proteome</keyword>
<evidence type="ECO:0000259" key="1">
    <source>
        <dbReference type="PROSITE" id="PS50234"/>
    </source>
</evidence>
<evidence type="ECO:0000259" key="2">
    <source>
        <dbReference type="PROSITE" id="PS51468"/>
    </source>
</evidence>
<dbReference type="PROSITE" id="PS50234">
    <property type="entry name" value="VWFA"/>
    <property type="match status" value="1"/>
</dbReference>
<dbReference type="STRING" id="1257118.L8HGA1"/>
<dbReference type="Gene3D" id="3.40.50.410">
    <property type="entry name" value="von Willebrand factor, type A domain"/>
    <property type="match status" value="1"/>
</dbReference>
<dbReference type="PANTHER" id="PTHR45737">
    <property type="entry name" value="VON WILLEBRAND FACTOR A DOMAIN-CONTAINING PROTEIN 5A"/>
    <property type="match status" value="1"/>
</dbReference>
<dbReference type="GeneID" id="14925579"/>
<evidence type="ECO:0000313" key="4">
    <source>
        <dbReference type="Proteomes" id="UP000011083"/>
    </source>
</evidence>
<dbReference type="AlphaFoldDB" id="L8HGA1"/>
<dbReference type="Pfam" id="PF08487">
    <property type="entry name" value="VIT"/>
    <property type="match status" value="1"/>
</dbReference>
<dbReference type="PANTHER" id="PTHR45737:SF6">
    <property type="entry name" value="VON WILLEBRAND FACTOR A DOMAIN-CONTAINING PROTEIN 5A"/>
    <property type="match status" value="1"/>
</dbReference>
<dbReference type="SMR" id="L8HGA1"/>
<proteinExistence type="predicted"/>
<evidence type="ECO:0000313" key="3">
    <source>
        <dbReference type="EMBL" id="ELR24559.1"/>
    </source>
</evidence>
<dbReference type="OrthoDB" id="30900at2759"/>
<name>L8HGA1_ACACF</name>
<dbReference type="SMART" id="SM00609">
    <property type="entry name" value="VIT"/>
    <property type="match status" value="1"/>
</dbReference>
<dbReference type="PROSITE" id="PS51468">
    <property type="entry name" value="VIT"/>
    <property type="match status" value="1"/>
</dbReference>
<feature type="domain" description="VWFA" evidence="1">
    <location>
        <begin position="265"/>
        <end position="438"/>
    </location>
</feature>
<dbReference type="EMBL" id="KB007811">
    <property type="protein sequence ID" value="ELR24559.1"/>
    <property type="molecule type" value="Genomic_DNA"/>
</dbReference>
<dbReference type="SMART" id="SM00327">
    <property type="entry name" value="VWA"/>
    <property type="match status" value="1"/>
</dbReference>
<reference evidence="3 4" key="1">
    <citation type="journal article" date="2013" name="Genome Biol.">
        <title>Genome of Acanthamoeba castellanii highlights extensive lateral gene transfer and early evolution of tyrosine kinase signaling.</title>
        <authorList>
            <person name="Clarke M."/>
            <person name="Lohan A.J."/>
            <person name="Liu B."/>
            <person name="Lagkouvardos I."/>
            <person name="Roy S."/>
            <person name="Zafar N."/>
            <person name="Bertelli C."/>
            <person name="Schilde C."/>
            <person name="Kianianmomeni A."/>
            <person name="Burglin T.R."/>
            <person name="Frech C."/>
            <person name="Turcotte B."/>
            <person name="Kopec K.O."/>
            <person name="Synnott J.M."/>
            <person name="Choo C."/>
            <person name="Paponov I."/>
            <person name="Finkler A."/>
            <person name="Soon Heng Tan C."/>
            <person name="Hutchins A.P."/>
            <person name="Weinmeier T."/>
            <person name="Rattei T."/>
            <person name="Chu J.S."/>
            <person name="Gimenez G."/>
            <person name="Irimia M."/>
            <person name="Rigden D.J."/>
            <person name="Fitzpatrick D.A."/>
            <person name="Lorenzo-Morales J."/>
            <person name="Bateman A."/>
            <person name="Chiu C.H."/>
            <person name="Tang P."/>
            <person name="Hegemann P."/>
            <person name="Fromm H."/>
            <person name="Raoult D."/>
            <person name="Greub G."/>
            <person name="Miranda-Saavedra D."/>
            <person name="Chen N."/>
            <person name="Nash P."/>
            <person name="Ginger M.L."/>
            <person name="Horn M."/>
            <person name="Schaap P."/>
            <person name="Caler L."/>
            <person name="Loftus B."/>
        </authorList>
    </citation>
    <scope>NUCLEOTIDE SEQUENCE [LARGE SCALE GENOMIC DNA]</scope>
    <source>
        <strain evidence="3 4">Neff</strain>
    </source>
</reference>
<dbReference type="KEGG" id="acan:ACA1_171320"/>
<dbReference type="OMA" id="FNVIRFD"/>
<dbReference type="RefSeq" id="XP_004356459.1">
    <property type="nucleotide sequence ID" value="XM_004356406.1"/>
</dbReference>
<gene>
    <name evidence="3" type="ORF">ACA1_171320</name>
</gene>
<organism evidence="3 4">
    <name type="scientific">Acanthamoeba castellanii (strain ATCC 30010 / Neff)</name>
    <dbReference type="NCBI Taxonomy" id="1257118"/>
    <lineage>
        <taxon>Eukaryota</taxon>
        <taxon>Amoebozoa</taxon>
        <taxon>Discosea</taxon>
        <taxon>Longamoebia</taxon>
        <taxon>Centramoebida</taxon>
        <taxon>Acanthamoebidae</taxon>
        <taxon>Acanthamoeba</taxon>
    </lineage>
</organism>
<dbReference type="InterPro" id="IPR013694">
    <property type="entry name" value="VIT"/>
</dbReference>
<dbReference type="VEuPathDB" id="AmoebaDB:ACA1_171320"/>
<dbReference type="InterPro" id="IPR002035">
    <property type="entry name" value="VWF_A"/>
</dbReference>